<evidence type="ECO:0000256" key="1">
    <source>
        <dbReference type="SAM" id="MobiDB-lite"/>
    </source>
</evidence>
<accession>A0A820KLB4</accession>
<name>A0A820KLB4_9BILA</name>
<evidence type="ECO:0000313" key="2">
    <source>
        <dbReference type="EMBL" id="CAF4345273.1"/>
    </source>
</evidence>
<dbReference type="AlphaFoldDB" id="A0A820KLB4"/>
<dbReference type="Proteomes" id="UP000663823">
    <property type="component" value="Unassembled WGS sequence"/>
</dbReference>
<gene>
    <name evidence="2" type="ORF">OTI717_LOCUS43372</name>
</gene>
<reference evidence="2" key="1">
    <citation type="submission" date="2021-02" db="EMBL/GenBank/DDBJ databases">
        <authorList>
            <person name="Nowell W R."/>
        </authorList>
    </citation>
    <scope>NUCLEOTIDE SEQUENCE</scope>
</reference>
<feature type="compositionally biased region" description="Polar residues" evidence="1">
    <location>
        <begin position="20"/>
        <end position="36"/>
    </location>
</feature>
<evidence type="ECO:0000313" key="3">
    <source>
        <dbReference type="Proteomes" id="UP000663823"/>
    </source>
</evidence>
<proteinExistence type="predicted"/>
<protein>
    <submittedName>
        <fullName evidence="2">Uncharacterized protein</fullName>
    </submittedName>
</protein>
<sequence>MSLADELLADLEEMDGGQGLSNNDQNNLTNDQSMEV</sequence>
<organism evidence="2 3">
    <name type="scientific">Rotaria sordida</name>
    <dbReference type="NCBI Taxonomy" id="392033"/>
    <lineage>
        <taxon>Eukaryota</taxon>
        <taxon>Metazoa</taxon>
        <taxon>Spiralia</taxon>
        <taxon>Gnathifera</taxon>
        <taxon>Rotifera</taxon>
        <taxon>Eurotatoria</taxon>
        <taxon>Bdelloidea</taxon>
        <taxon>Philodinida</taxon>
        <taxon>Philodinidae</taxon>
        <taxon>Rotaria</taxon>
    </lineage>
</organism>
<dbReference type="EMBL" id="CAJOAX010061771">
    <property type="protein sequence ID" value="CAF4345273.1"/>
    <property type="molecule type" value="Genomic_DNA"/>
</dbReference>
<feature type="non-terminal residue" evidence="2">
    <location>
        <position position="36"/>
    </location>
</feature>
<comment type="caution">
    <text evidence="2">The sequence shown here is derived from an EMBL/GenBank/DDBJ whole genome shotgun (WGS) entry which is preliminary data.</text>
</comment>
<feature type="region of interest" description="Disordered" evidence="1">
    <location>
        <begin position="9"/>
        <end position="36"/>
    </location>
</feature>